<evidence type="ECO:0000256" key="1">
    <source>
        <dbReference type="ARBA" id="ARBA00004196"/>
    </source>
</evidence>
<dbReference type="InterPro" id="IPR012832">
    <property type="entry name" value="RDH"/>
</dbReference>
<name>B3E808_TRIL1</name>
<dbReference type="EMBL" id="CP001089">
    <property type="protein sequence ID" value="ACD96581.1"/>
    <property type="molecule type" value="Genomic_DNA"/>
</dbReference>
<keyword evidence="2" id="KW-0479">Metal-binding</keyword>
<evidence type="ECO:0000313" key="8">
    <source>
        <dbReference type="EMBL" id="ACD96581.1"/>
    </source>
</evidence>
<dbReference type="STRING" id="398767.Glov_2870"/>
<dbReference type="Pfam" id="PF12838">
    <property type="entry name" value="Fer4_7"/>
    <property type="match status" value="1"/>
</dbReference>
<keyword evidence="4" id="KW-0408">Iron</keyword>
<dbReference type="RefSeq" id="WP_012470907.1">
    <property type="nucleotide sequence ID" value="NC_010814.1"/>
</dbReference>
<dbReference type="Proteomes" id="UP000002420">
    <property type="component" value="Chromosome"/>
</dbReference>
<dbReference type="NCBIfam" id="TIGR02486">
    <property type="entry name" value="RDH"/>
    <property type="match status" value="1"/>
</dbReference>
<keyword evidence="6" id="KW-0472">Membrane</keyword>
<protein>
    <submittedName>
        <fullName evidence="8">Reductive dehalogenase</fullName>
    </submittedName>
</protein>
<keyword evidence="9" id="KW-1185">Reference proteome</keyword>
<evidence type="ECO:0000313" key="9">
    <source>
        <dbReference type="Proteomes" id="UP000002420"/>
    </source>
</evidence>
<dbReference type="GO" id="GO:0046872">
    <property type="term" value="F:metal ion binding"/>
    <property type="evidence" value="ECO:0007669"/>
    <property type="project" value="UniProtKB-KW"/>
</dbReference>
<dbReference type="OrthoDB" id="9815745at2"/>
<dbReference type="KEGG" id="glo:Glov_2870"/>
<evidence type="ECO:0000259" key="7">
    <source>
        <dbReference type="PROSITE" id="PS51379"/>
    </source>
</evidence>
<reference evidence="8 9" key="1">
    <citation type="submission" date="2008-05" db="EMBL/GenBank/DDBJ databases">
        <title>Complete sequence of chromosome of Geobacter lovleyi SZ.</title>
        <authorList>
            <consortium name="US DOE Joint Genome Institute"/>
            <person name="Lucas S."/>
            <person name="Copeland A."/>
            <person name="Lapidus A."/>
            <person name="Glavina del Rio T."/>
            <person name="Dalin E."/>
            <person name="Tice H."/>
            <person name="Bruce D."/>
            <person name="Goodwin L."/>
            <person name="Pitluck S."/>
            <person name="Chertkov O."/>
            <person name="Meincke L."/>
            <person name="Brettin T."/>
            <person name="Detter J.C."/>
            <person name="Han C."/>
            <person name="Tapia R."/>
            <person name="Kuske C.R."/>
            <person name="Schmutz J."/>
            <person name="Larimer F."/>
            <person name="Land M."/>
            <person name="Hauser L."/>
            <person name="Kyrpides N."/>
            <person name="Mikhailova N."/>
            <person name="Sung Y."/>
            <person name="Fletcher K.E."/>
            <person name="Ritalahti K.M."/>
            <person name="Loeffler F.E."/>
            <person name="Richardson P."/>
        </authorList>
    </citation>
    <scope>NUCLEOTIDE SEQUENCE [LARGE SCALE GENOMIC DNA]</scope>
    <source>
        <strain evidence="9">ATCC BAA-1151 / DSM 17278 / SZ</strain>
    </source>
</reference>
<evidence type="ECO:0000256" key="4">
    <source>
        <dbReference type="ARBA" id="ARBA00023004"/>
    </source>
</evidence>
<evidence type="ECO:0000256" key="6">
    <source>
        <dbReference type="ARBA" id="ARBA00023136"/>
    </source>
</evidence>
<dbReference type="InterPro" id="IPR017900">
    <property type="entry name" value="4Fe4S_Fe_S_CS"/>
</dbReference>
<proteinExistence type="predicted"/>
<dbReference type="PANTHER" id="PTHR42827:SF1">
    <property type="entry name" value="IRON-SULFUR CLUSTER-BINDING PROTEIN"/>
    <property type="match status" value="1"/>
</dbReference>
<dbReference type="PANTHER" id="PTHR42827">
    <property type="entry name" value="IRON-SULFUR CLUSTER-BINDING PROTEIN-RELATED"/>
    <property type="match status" value="1"/>
</dbReference>
<gene>
    <name evidence="8" type="ordered locus">Glov_2870</name>
</gene>
<keyword evidence="3" id="KW-0732">Signal</keyword>
<organism evidence="8 9">
    <name type="scientific">Trichlorobacter lovleyi (strain ATCC BAA-1151 / DSM 17278 / SZ)</name>
    <name type="common">Geobacter lovleyi</name>
    <dbReference type="NCBI Taxonomy" id="398767"/>
    <lineage>
        <taxon>Bacteria</taxon>
        <taxon>Pseudomonadati</taxon>
        <taxon>Thermodesulfobacteriota</taxon>
        <taxon>Desulfuromonadia</taxon>
        <taxon>Geobacterales</taxon>
        <taxon>Geobacteraceae</taxon>
        <taxon>Trichlorobacter</taxon>
    </lineage>
</organism>
<keyword evidence="5" id="KW-0411">Iron-sulfur</keyword>
<dbReference type="eggNOG" id="COG1600">
    <property type="taxonomic scope" value="Bacteria"/>
</dbReference>
<comment type="subcellular location">
    <subcellularLocation>
        <location evidence="1">Cell envelope</location>
    </subcellularLocation>
</comment>
<feature type="domain" description="4Fe-4S ferredoxin-type" evidence="7">
    <location>
        <begin position="376"/>
        <end position="405"/>
    </location>
</feature>
<evidence type="ECO:0000256" key="5">
    <source>
        <dbReference type="ARBA" id="ARBA00023014"/>
    </source>
</evidence>
<dbReference type="PROSITE" id="PS00198">
    <property type="entry name" value="4FE4S_FER_1"/>
    <property type="match status" value="1"/>
</dbReference>
<dbReference type="PROSITE" id="PS51379">
    <property type="entry name" value="4FE4S_FER_2"/>
    <property type="match status" value="1"/>
</dbReference>
<dbReference type="GO" id="GO:0051536">
    <property type="term" value="F:iron-sulfur cluster binding"/>
    <property type="evidence" value="ECO:0007669"/>
    <property type="project" value="UniProtKB-KW"/>
</dbReference>
<dbReference type="Gene3D" id="3.30.70.20">
    <property type="match status" value="1"/>
</dbReference>
<dbReference type="InterPro" id="IPR017896">
    <property type="entry name" value="4Fe4S_Fe-S-bd"/>
</dbReference>
<evidence type="ECO:0000256" key="3">
    <source>
        <dbReference type="ARBA" id="ARBA00022729"/>
    </source>
</evidence>
<evidence type="ECO:0000256" key="2">
    <source>
        <dbReference type="ARBA" id="ARBA00022723"/>
    </source>
</evidence>
<sequence>MDRRDFFKKAALTSVVAGAAVISSPLKSSARLVLSKEQDEFPYEISSDFKGMPQTNCIFCRVFSDKDAVVDEYVQKTYGLTKIDQMGAMLASSKDGFVHPEQHGEPGFTAVDKALELAGWATNDEFSPYAEFGRRNSLIGTHIVNPVTGKIAKDKPVFVPGLHTWDNSRAEYEIKHGDGRYQFKDKQEATDRIKRACRYLGADLVGVTSFERAQKWVYTNWLDLHPIKNTFPDGTVKMMTYDAMEAQKGNFISAGYGVSPPDFRAESGFEPKSVITLAWAMDYDAMKTAPSLVAGAAAGEGYSRLAEISYKVSTFLRRLGIKCAPCGNDTAASIPIAIESGMGEGSRMGMLITEKYGPRVRLAKIFTDIELVPDKPRTFGVKDFCKNCMKCADACPAKAISKDPAQVYKVGQETSVGKINKSHLAGVEHYYVNAERCFGYWVATGTTCGTCVAVCPYNKIDEWHHDLTKIATLTPFKPLLRHLDELFGYGGPLDKTRPKSKWFKDAVADFWNKA</sequence>
<accession>B3E808</accession>
<dbReference type="SUPFAM" id="SSF54862">
    <property type="entry name" value="4Fe-4S ferredoxins"/>
    <property type="match status" value="1"/>
</dbReference>
<dbReference type="GO" id="GO:0030313">
    <property type="term" value="C:cell envelope"/>
    <property type="evidence" value="ECO:0007669"/>
    <property type="project" value="UniProtKB-SubCell"/>
</dbReference>
<dbReference type="AlphaFoldDB" id="B3E808"/>
<dbReference type="HOGENOM" id="CLU_036586_0_0_7"/>